<proteinExistence type="predicted"/>
<reference evidence="1 2" key="1">
    <citation type="submission" date="2024-09" db="EMBL/GenBank/DDBJ databases">
        <title>Taxonomic and Genotyping Characterization of Leptospira Strains isolated from Multiple Sources in Colombia highlights the importance of intermediate species.</title>
        <authorList>
            <person name="Torres Higuera L."/>
            <person name="Rojas Tapias D."/>
            <person name="Jimenez Velasquez S."/>
            <person name="Renjifo Ibanez C."/>
        </authorList>
    </citation>
    <scope>NUCLEOTIDE SEQUENCE [LARGE SCALE GENOMIC DNA]</scope>
    <source>
        <strain evidence="1 2">Lep080</strain>
    </source>
</reference>
<evidence type="ECO:0000313" key="2">
    <source>
        <dbReference type="Proteomes" id="UP001580391"/>
    </source>
</evidence>
<evidence type="ECO:0000313" key="1">
    <source>
        <dbReference type="EMBL" id="MFB5735146.1"/>
    </source>
</evidence>
<dbReference type="Proteomes" id="UP001580391">
    <property type="component" value="Unassembled WGS sequence"/>
</dbReference>
<gene>
    <name evidence="1" type="ORF">ACE5IX_01385</name>
</gene>
<dbReference type="InterPro" id="IPR013486">
    <property type="entry name" value="SpoIID/LytB"/>
</dbReference>
<dbReference type="RefSeq" id="WP_375516465.1">
    <property type="nucleotide sequence ID" value="NZ_JBHILI010000003.1"/>
</dbReference>
<sequence length="365" mass="41126">MGILSKFSPNQIRILVKRSRVISGTETIFRGDSDFLIRGEGERLSFIRENSRRKSDQILFSGGEYDVFLPGFESPRKYAGDLEIRSKEGILEFILTVSRESYVDTAFISEFGELMATKVASGAAKNWKREFEISGRASVRSYALANIGRHSKEGHDVCDLTHCLQFSGLPKRNANEPTSALNLIVLDGKNKPLETFFHASCGGHLSSPKVLWRKFGENSKFFRSGPDRWKGKEILCRNSPHFEWETFIEKEDMENVLKAKRISSLSPISEEGRVAQILYSDSEGKHTVNISEFLSSVGKRLGWNKTKSNDFTIESGTNGYHFKGRGFGHGIGLCQYGAREMAFRGATYNEILNFYFPGARIEVLP</sequence>
<protein>
    <submittedName>
        <fullName evidence="1">SpoIID/LytB domain-containing protein</fullName>
    </submittedName>
</protein>
<dbReference type="NCBIfam" id="TIGR02669">
    <property type="entry name" value="SpoIID_LytB"/>
    <property type="match status" value="1"/>
</dbReference>
<accession>A0ABV5BM09</accession>
<organism evidence="1 2">
    <name type="scientific">Leptospira wolffii</name>
    <dbReference type="NCBI Taxonomy" id="409998"/>
    <lineage>
        <taxon>Bacteria</taxon>
        <taxon>Pseudomonadati</taxon>
        <taxon>Spirochaetota</taxon>
        <taxon>Spirochaetia</taxon>
        <taxon>Leptospirales</taxon>
        <taxon>Leptospiraceae</taxon>
        <taxon>Leptospira</taxon>
    </lineage>
</organism>
<comment type="caution">
    <text evidence="1">The sequence shown here is derived from an EMBL/GenBank/DDBJ whole genome shotgun (WGS) entry which is preliminary data.</text>
</comment>
<keyword evidence="2" id="KW-1185">Reference proteome</keyword>
<name>A0ABV5BM09_9LEPT</name>
<dbReference type="EMBL" id="JBHILJ010000001">
    <property type="protein sequence ID" value="MFB5735146.1"/>
    <property type="molecule type" value="Genomic_DNA"/>
</dbReference>